<keyword evidence="2" id="KW-0472">Membrane</keyword>
<dbReference type="Proteomes" id="UP001527866">
    <property type="component" value="Unassembled WGS sequence"/>
</dbReference>
<keyword evidence="4" id="KW-1185">Reference proteome</keyword>
<evidence type="ECO:0000313" key="3">
    <source>
        <dbReference type="EMBL" id="MDA2809290.1"/>
    </source>
</evidence>
<feature type="compositionally biased region" description="Low complexity" evidence="1">
    <location>
        <begin position="11"/>
        <end position="25"/>
    </location>
</feature>
<comment type="caution">
    <text evidence="3">The sequence shown here is derived from an EMBL/GenBank/DDBJ whole genome shotgun (WGS) entry which is preliminary data.</text>
</comment>
<feature type="transmembrane region" description="Helical" evidence="2">
    <location>
        <begin position="55"/>
        <end position="74"/>
    </location>
</feature>
<accession>A0ABT4TX92</accession>
<gene>
    <name evidence="3" type="ORF">O4J56_01450</name>
</gene>
<evidence type="ECO:0000256" key="2">
    <source>
        <dbReference type="SAM" id="Phobius"/>
    </source>
</evidence>
<evidence type="ECO:0000313" key="4">
    <source>
        <dbReference type="Proteomes" id="UP001527866"/>
    </source>
</evidence>
<organism evidence="3 4">
    <name type="scientific">Nocardiopsis endophytica</name>
    <dbReference type="NCBI Taxonomy" id="3018445"/>
    <lineage>
        <taxon>Bacteria</taxon>
        <taxon>Bacillati</taxon>
        <taxon>Actinomycetota</taxon>
        <taxon>Actinomycetes</taxon>
        <taxon>Streptosporangiales</taxon>
        <taxon>Nocardiopsidaceae</taxon>
        <taxon>Nocardiopsis</taxon>
    </lineage>
</organism>
<proteinExistence type="predicted"/>
<protein>
    <submittedName>
        <fullName evidence="3">Uncharacterized protein</fullName>
    </submittedName>
</protein>
<keyword evidence="2" id="KW-0812">Transmembrane</keyword>
<name>A0ABT4TX92_9ACTN</name>
<keyword evidence="2" id="KW-1133">Transmembrane helix</keyword>
<evidence type="ECO:0000256" key="1">
    <source>
        <dbReference type="SAM" id="MobiDB-lite"/>
    </source>
</evidence>
<sequence>MSPSPSPSPSPSASATATTPGSGPSDASGPAPEPEVAFGYTPSEPASDARPLSTAAAWLLPLLAVAALALRLSVGWPRFPPRYRGRRRVARDAPMGP</sequence>
<dbReference type="EMBL" id="JAQFWQ010000003">
    <property type="protein sequence ID" value="MDA2809290.1"/>
    <property type="molecule type" value="Genomic_DNA"/>
</dbReference>
<feature type="region of interest" description="Disordered" evidence="1">
    <location>
        <begin position="1"/>
        <end position="50"/>
    </location>
</feature>
<reference evidence="3 4" key="1">
    <citation type="submission" date="2023-01" db="EMBL/GenBank/DDBJ databases">
        <title>Draft genome sequence of Nocardiopsis sp. RSe5-2 isolated from halophytes.</title>
        <authorList>
            <person name="Duangmal K."/>
            <person name="Chantavorakit T."/>
        </authorList>
    </citation>
    <scope>NUCLEOTIDE SEQUENCE [LARGE SCALE GENOMIC DNA]</scope>
    <source>
        <strain evidence="3 4">RSe5-2</strain>
    </source>
</reference>
<feature type="compositionally biased region" description="Pro residues" evidence="1">
    <location>
        <begin position="1"/>
        <end position="10"/>
    </location>
</feature>
<dbReference type="RefSeq" id="WP_270683205.1">
    <property type="nucleotide sequence ID" value="NZ_JAQFWQ010000003.1"/>
</dbReference>